<accession>A0A1V9X231</accession>
<keyword evidence="12" id="KW-1185">Reference proteome</keyword>
<keyword evidence="6" id="KW-0539">Nucleus</keyword>
<evidence type="ECO:0000256" key="5">
    <source>
        <dbReference type="ARBA" id="ARBA00022833"/>
    </source>
</evidence>
<dbReference type="InterPro" id="IPR000210">
    <property type="entry name" value="BTB/POZ_dom"/>
</dbReference>
<evidence type="ECO:0000313" key="11">
    <source>
        <dbReference type="EMBL" id="OQR67639.1"/>
    </source>
</evidence>
<comment type="caution">
    <text evidence="11">The sequence shown here is derived from an EMBL/GenBank/DDBJ whole genome shotgun (WGS) entry which is preliminary data.</text>
</comment>
<dbReference type="InterPro" id="IPR013087">
    <property type="entry name" value="Znf_C2H2_type"/>
</dbReference>
<evidence type="ECO:0000256" key="1">
    <source>
        <dbReference type="ARBA" id="ARBA00004123"/>
    </source>
</evidence>
<feature type="domain" description="C2H2-type" evidence="10">
    <location>
        <begin position="433"/>
        <end position="460"/>
    </location>
</feature>
<dbReference type="PANTHER" id="PTHR24394:SF29">
    <property type="entry name" value="MYONEURIN"/>
    <property type="match status" value="1"/>
</dbReference>
<dbReference type="InterPro" id="IPR011705">
    <property type="entry name" value="BACK"/>
</dbReference>
<dbReference type="STRING" id="418985.A0A1V9X231"/>
<proteinExistence type="predicted"/>
<dbReference type="Gene3D" id="3.30.160.60">
    <property type="entry name" value="Classic Zinc Finger"/>
    <property type="match status" value="3"/>
</dbReference>
<dbReference type="EMBL" id="MNPL01027887">
    <property type="protein sequence ID" value="OQR67639.1"/>
    <property type="molecule type" value="Genomic_DNA"/>
</dbReference>
<feature type="domain" description="BTB" evidence="9">
    <location>
        <begin position="33"/>
        <end position="100"/>
    </location>
</feature>
<feature type="domain" description="C2H2-type" evidence="10">
    <location>
        <begin position="375"/>
        <end position="403"/>
    </location>
</feature>
<dbReference type="PROSITE" id="PS50097">
    <property type="entry name" value="BTB"/>
    <property type="match status" value="1"/>
</dbReference>
<dbReference type="SUPFAM" id="SSF57667">
    <property type="entry name" value="beta-beta-alpha zinc fingers"/>
    <property type="match status" value="3"/>
</dbReference>
<evidence type="ECO:0000256" key="8">
    <source>
        <dbReference type="SAM" id="MobiDB-lite"/>
    </source>
</evidence>
<protein>
    <submittedName>
        <fullName evidence="11">Zinc finger protein-like</fullName>
    </submittedName>
</protein>
<dbReference type="SMART" id="SM00355">
    <property type="entry name" value="ZnF_C2H2"/>
    <property type="match status" value="8"/>
</dbReference>
<evidence type="ECO:0000256" key="2">
    <source>
        <dbReference type="ARBA" id="ARBA00022723"/>
    </source>
</evidence>
<keyword evidence="4 7" id="KW-0863">Zinc-finger</keyword>
<keyword evidence="5" id="KW-0862">Zinc</keyword>
<dbReference type="InterPro" id="IPR036236">
    <property type="entry name" value="Znf_C2H2_sf"/>
</dbReference>
<dbReference type="AlphaFoldDB" id="A0A1V9X231"/>
<comment type="subcellular location">
    <subcellularLocation>
        <location evidence="1">Nucleus</location>
    </subcellularLocation>
</comment>
<feature type="compositionally biased region" description="Basic and acidic residues" evidence="8">
    <location>
        <begin position="619"/>
        <end position="628"/>
    </location>
</feature>
<dbReference type="PANTHER" id="PTHR24394">
    <property type="entry name" value="ZINC FINGER PROTEIN"/>
    <property type="match status" value="1"/>
</dbReference>
<name>A0A1V9X231_9ACAR</name>
<dbReference type="InParanoid" id="A0A1V9X231"/>
<feature type="domain" description="C2H2-type" evidence="10">
    <location>
        <begin position="461"/>
        <end position="489"/>
    </location>
</feature>
<organism evidence="11 12">
    <name type="scientific">Tropilaelaps mercedesae</name>
    <dbReference type="NCBI Taxonomy" id="418985"/>
    <lineage>
        <taxon>Eukaryota</taxon>
        <taxon>Metazoa</taxon>
        <taxon>Ecdysozoa</taxon>
        <taxon>Arthropoda</taxon>
        <taxon>Chelicerata</taxon>
        <taxon>Arachnida</taxon>
        <taxon>Acari</taxon>
        <taxon>Parasitiformes</taxon>
        <taxon>Mesostigmata</taxon>
        <taxon>Gamasina</taxon>
        <taxon>Dermanyssoidea</taxon>
        <taxon>Laelapidae</taxon>
        <taxon>Tropilaelaps</taxon>
    </lineage>
</organism>
<dbReference type="Gene3D" id="3.30.710.10">
    <property type="entry name" value="Potassium Channel Kv1.1, Chain A"/>
    <property type="match status" value="1"/>
</dbReference>
<evidence type="ECO:0000259" key="10">
    <source>
        <dbReference type="PROSITE" id="PS50157"/>
    </source>
</evidence>
<evidence type="ECO:0000259" key="9">
    <source>
        <dbReference type="PROSITE" id="PS50097"/>
    </source>
</evidence>
<dbReference type="PROSITE" id="PS00028">
    <property type="entry name" value="ZINC_FINGER_C2H2_1"/>
    <property type="match status" value="4"/>
</dbReference>
<dbReference type="PROSITE" id="PS50157">
    <property type="entry name" value="ZINC_FINGER_C2H2_2"/>
    <property type="match status" value="5"/>
</dbReference>
<keyword evidence="2" id="KW-0479">Metal-binding</keyword>
<feature type="region of interest" description="Disordered" evidence="8">
    <location>
        <begin position="592"/>
        <end position="628"/>
    </location>
</feature>
<sequence length="628" mass="71534">MAAVRPSTLYQEAQLPTNILERFKKFRESGKFCDVTLLVNGEELHAHKALLASCSPYFESVLKSHRVVGERLHVPVPVGSIRAFRSVLAFIYTGSISIETNNMLDLLSMANFLLLFKLKAFIAEVMESAICSSNVLVLREAAIKYYLPDLHGAANNFIVDNLELVKPSLLQLDFTKLEELVLDKCLNIDRGSYLASLIVAWVCFRFKERFRLLRLVLCLVDWSDVSPGQVVTLVIQRPQAKELLPTMLSVFEELKKNESLPPEVDLMATRMKLERMAVDAAIEALARQDDERPLDSSEENSDDDSLPCLMKDDIRMDDLGGDTDETDNDTASVAEGSSELEAIRCEKCTFLAKGEHARSLLKNHREQVHVRQITYKCFLCGFTCTWKREFLDHLRGIHFPRSPPYRCDACEHCTLKISTFVRHRRKHLTDRPFSCGLCTYRCRLETQLEAHCRLHNVDRPYVCRWCRRSFVAQNALDVHLTRVHPGERFLRCDRCSYRTRYPHHLATHRRVHLQTALRCPEAQCTFLTPSEAQLEQHIRGHAPEKTQLCSSCGKTFADRAHLMRHTLSHNGREVSPSASAAMLNCFRLQSQPRHGTELSDAAREPSDSNGDSPVPKANLTEELHPARP</sequence>
<evidence type="ECO:0000256" key="7">
    <source>
        <dbReference type="PROSITE-ProRule" id="PRU00042"/>
    </source>
</evidence>
<keyword evidence="3" id="KW-0677">Repeat</keyword>
<dbReference type="GO" id="GO:0008270">
    <property type="term" value="F:zinc ion binding"/>
    <property type="evidence" value="ECO:0007669"/>
    <property type="project" value="UniProtKB-KW"/>
</dbReference>
<gene>
    <name evidence="11" type="ORF">BIW11_13396</name>
</gene>
<feature type="compositionally biased region" description="Basic and acidic residues" evidence="8">
    <location>
        <begin position="594"/>
        <end position="606"/>
    </location>
</feature>
<dbReference type="OrthoDB" id="9978265at2759"/>
<feature type="compositionally biased region" description="Acidic residues" evidence="8">
    <location>
        <begin position="296"/>
        <end position="305"/>
    </location>
</feature>
<dbReference type="CDD" id="cd18186">
    <property type="entry name" value="BTB_POZ_ZBTB_KLHL-like"/>
    <property type="match status" value="1"/>
</dbReference>
<evidence type="ECO:0000256" key="4">
    <source>
        <dbReference type="ARBA" id="ARBA00022771"/>
    </source>
</evidence>
<reference evidence="11 12" key="1">
    <citation type="journal article" date="2017" name="Gigascience">
        <title>Draft genome of the honey bee ectoparasitic mite, Tropilaelaps mercedesae, is shaped by the parasitic life history.</title>
        <authorList>
            <person name="Dong X."/>
            <person name="Armstrong S.D."/>
            <person name="Xia D."/>
            <person name="Makepeace B.L."/>
            <person name="Darby A.C."/>
            <person name="Kadowaki T."/>
        </authorList>
    </citation>
    <scope>NUCLEOTIDE SEQUENCE [LARGE SCALE GENOMIC DNA]</scope>
    <source>
        <strain evidence="11">Wuxi-XJTLU</strain>
    </source>
</reference>
<dbReference type="GO" id="GO:0005634">
    <property type="term" value="C:nucleus"/>
    <property type="evidence" value="ECO:0007669"/>
    <property type="project" value="UniProtKB-SubCell"/>
</dbReference>
<evidence type="ECO:0000256" key="3">
    <source>
        <dbReference type="ARBA" id="ARBA00022737"/>
    </source>
</evidence>
<feature type="domain" description="C2H2-type" evidence="10">
    <location>
        <begin position="547"/>
        <end position="574"/>
    </location>
</feature>
<dbReference type="Pfam" id="PF07707">
    <property type="entry name" value="BACK"/>
    <property type="match status" value="1"/>
</dbReference>
<feature type="region of interest" description="Disordered" evidence="8">
    <location>
        <begin position="289"/>
        <end position="309"/>
    </location>
</feature>
<evidence type="ECO:0000256" key="6">
    <source>
        <dbReference type="ARBA" id="ARBA00023242"/>
    </source>
</evidence>
<dbReference type="Pfam" id="PF00651">
    <property type="entry name" value="BTB"/>
    <property type="match status" value="1"/>
</dbReference>
<dbReference type="SUPFAM" id="SSF54695">
    <property type="entry name" value="POZ domain"/>
    <property type="match status" value="1"/>
</dbReference>
<feature type="domain" description="C2H2-type" evidence="10">
    <location>
        <begin position="405"/>
        <end position="432"/>
    </location>
</feature>
<evidence type="ECO:0000313" key="12">
    <source>
        <dbReference type="Proteomes" id="UP000192247"/>
    </source>
</evidence>
<dbReference type="GO" id="GO:0000981">
    <property type="term" value="F:DNA-binding transcription factor activity, RNA polymerase II-specific"/>
    <property type="evidence" value="ECO:0007669"/>
    <property type="project" value="TreeGrafter"/>
</dbReference>
<dbReference type="Gene3D" id="1.25.40.420">
    <property type="match status" value="1"/>
</dbReference>
<dbReference type="SMART" id="SM00225">
    <property type="entry name" value="BTB"/>
    <property type="match status" value="1"/>
</dbReference>
<dbReference type="Proteomes" id="UP000192247">
    <property type="component" value="Unassembled WGS sequence"/>
</dbReference>
<dbReference type="InterPro" id="IPR011333">
    <property type="entry name" value="SKP1/BTB/POZ_sf"/>
</dbReference>